<dbReference type="AlphaFoldDB" id="A0AB36RIT4"/>
<keyword evidence="2" id="KW-0547">Nucleotide-binding</keyword>
<evidence type="ECO:0000256" key="3">
    <source>
        <dbReference type="ARBA" id="ARBA00022840"/>
    </source>
</evidence>
<dbReference type="PANTHER" id="PTHR42734">
    <property type="entry name" value="METAL TRANSPORT SYSTEM ATP-BINDING PROTEIN TM_0124-RELATED"/>
    <property type="match status" value="1"/>
</dbReference>
<dbReference type="Proteomes" id="UP000218041">
    <property type="component" value="Unassembled WGS sequence"/>
</dbReference>
<dbReference type="InterPro" id="IPR003593">
    <property type="entry name" value="AAA+_ATPase"/>
</dbReference>
<dbReference type="GO" id="GO:0016887">
    <property type="term" value="F:ATP hydrolysis activity"/>
    <property type="evidence" value="ECO:0007669"/>
    <property type="project" value="InterPro"/>
</dbReference>
<gene>
    <name evidence="5" type="ORF">CKJ80_07490</name>
</gene>
<evidence type="ECO:0000313" key="6">
    <source>
        <dbReference type="Proteomes" id="UP000218041"/>
    </source>
</evidence>
<dbReference type="NCBIfam" id="TIGR03771">
    <property type="entry name" value="anch_rpt_ABC"/>
    <property type="match status" value="1"/>
</dbReference>
<dbReference type="InterPro" id="IPR050153">
    <property type="entry name" value="Metal_Ion_Import_ABC"/>
</dbReference>
<dbReference type="CDD" id="cd03235">
    <property type="entry name" value="ABC_Metallic_Cations"/>
    <property type="match status" value="1"/>
</dbReference>
<evidence type="ECO:0000256" key="2">
    <source>
        <dbReference type="ARBA" id="ARBA00022741"/>
    </source>
</evidence>
<dbReference type="GO" id="GO:0005524">
    <property type="term" value="F:ATP binding"/>
    <property type="evidence" value="ECO:0007669"/>
    <property type="project" value="UniProtKB-KW"/>
</dbReference>
<keyword evidence="1" id="KW-0813">Transport</keyword>
<keyword evidence="3 5" id="KW-0067">ATP-binding</keyword>
<dbReference type="Pfam" id="PF00005">
    <property type="entry name" value="ABC_tran"/>
    <property type="match status" value="1"/>
</dbReference>
<comment type="caution">
    <text evidence="5">The sequence shown here is derived from an EMBL/GenBank/DDBJ whole genome shotgun (WGS) entry which is preliminary data.</text>
</comment>
<dbReference type="SMART" id="SM00382">
    <property type="entry name" value="AAA"/>
    <property type="match status" value="1"/>
</dbReference>
<dbReference type="PROSITE" id="PS50893">
    <property type="entry name" value="ABC_TRANSPORTER_2"/>
    <property type="match status" value="1"/>
</dbReference>
<reference evidence="5 6" key="1">
    <citation type="submission" date="2017-08" db="EMBL/GenBank/DDBJ databases">
        <title>Whole genome sequences of 6 clinical strains closest to Corynebacterium imitans.</title>
        <authorList>
            <person name="Bernier A.-M."/>
            <person name="Burdz T."/>
            <person name="Bernard K."/>
        </authorList>
    </citation>
    <scope>NUCLEOTIDE SEQUENCE [LARGE SCALE GENOMIC DNA]</scope>
    <source>
        <strain evidence="5 6">NML92-0415</strain>
    </source>
</reference>
<evidence type="ECO:0000259" key="4">
    <source>
        <dbReference type="PROSITE" id="PS50893"/>
    </source>
</evidence>
<accession>A0AB36RIT4</accession>
<organism evidence="5 6">
    <name type="scientific">Corynebacterium hadale</name>
    <dbReference type="NCBI Taxonomy" id="2026255"/>
    <lineage>
        <taxon>Bacteria</taxon>
        <taxon>Bacillati</taxon>
        <taxon>Actinomycetota</taxon>
        <taxon>Actinomycetes</taxon>
        <taxon>Mycobacteriales</taxon>
        <taxon>Corynebacteriaceae</taxon>
        <taxon>Corynebacterium</taxon>
    </lineage>
</organism>
<name>A0AB36RIT4_9CORY</name>
<dbReference type="InterPro" id="IPR017871">
    <property type="entry name" value="ABC_transporter-like_CS"/>
</dbReference>
<sequence length="271" mass="28816">MAASSQDALIRVSGLSAGYPGRAVFDGVDLDILGGQFVGLLGPNGAGKTTLLRAMLGLIPGARGTVRVAGRTGAQVRKAVGYVPQRHDVAWDFPIDVASAVLNATLDLRPWYKRAGAAERDAVADALDSVNLTELSARPIADLSGGQRQRVLVARALVRKPRALFLDEPFTGLDIPSTEQLLALFRELAGHGISIVMSTHNIVEAVDSCDRLILFRGGVVADSAPGQLCDTQPWMDTFGVGPESPWLAALQTHVQRAQPHQPHRAKEATHA</sequence>
<dbReference type="RefSeq" id="WP_095555267.1">
    <property type="nucleotide sequence ID" value="NZ_NSGP01000009.1"/>
</dbReference>
<proteinExistence type="predicted"/>
<dbReference type="InterPro" id="IPR027417">
    <property type="entry name" value="P-loop_NTPase"/>
</dbReference>
<evidence type="ECO:0000256" key="1">
    <source>
        <dbReference type="ARBA" id="ARBA00022448"/>
    </source>
</evidence>
<dbReference type="SUPFAM" id="SSF52540">
    <property type="entry name" value="P-loop containing nucleoside triphosphate hydrolases"/>
    <property type="match status" value="1"/>
</dbReference>
<dbReference type="PROSITE" id="PS00211">
    <property type="entry name" value="ABC_TRANSPORTER_1"/>
    <property type="match status" value="1"/>
</dbReference>
<evidence type="ECO:0000313" key="5">
    <source>
        <dbReference type="EMBL" id="PAT10178.1"/>
    </source>
</evidence>
<feature type="domain" description="ABC transporter" evidence="4">
    <location>
        <begin position="10"/>
        <end position="242"/>
    </location>
</feature>
<dbReference type="Gene3D" id="3.40.50.300">
    <property type="entry name" value="P-loop containing nucleotide triphosphate hydrolases"/>
    <property type="match status" value="1"/>
</dbReference>
<dbReference type="InterPro" id="IPR022508">
    <property type="entry name" value="ABC_trspt_anch-rpt_ATP-bd"/>
</dbReference>
<dbReference type="EMBL" id="NSGP01000009">
    <property type="protein sequence ID" value="PAT10178.1"/>
    <property type="molecule type" value="Genomic_DNA"/>
</dbReference>
<dbReference type="InterPro" id="IPR003439">
    <property type="entry name" value="ABC_transporter-like_ATP-bd"/>
</dbReference>
<protein>
    <submittedName>
        <fullName evidence="5">Anchored repeat-type ABC transporter ATP-binding subunit</fullName>
    </submittedName>
</protein>